<dbReference type="AlphaFoldDB" id="A0A227KE55"/>
<evidence type="ECO:0000256" key="1">
    <source>
        <dbReference type="SAM" id="SignalP"/>
    </source>
</evidence>
<sequence length="311" mass="33755">MLKFIVAFSLCSFLMTAANAELPETIDILYVKAPFNLQNIVMRKHNLLEKELSKDNVKINWILLTQGGKQGQALASNSAQVASVMNFSSLVLANANDNQIKVIAGVGRPSELFGLVSLSGKKPGEGTEVTVAGPKGTALHQLLADYLNKEKVPERSVHFVGMSQQAALTALLTSRVDCALLGGALLEKAKKAGAKEIANAKDFTGVNLVMAVSKDFADKYPEALEKIANAQDKAVQWINENKQEAVKIGVSELGIPEELGSKLASAYHYYSRLNPDDIAQLEKTQKFLKDYGFIKKTVPVEEIVLPVAKEK</sequence>
<feature type="chain" id="PRO_5011256237" description="SsuA/THI5-like domain-containing protein" evidence="1">
    <location>
        <begin position="21"/>
        <end position="311"/>
    </location>
</feature>
<gene>
    <name evidence="3" type="ORF">ADH67_10350</name>
</gene>
<keyword evidence="1" id="KW-0732">Signal</keyword>
<evidence type="ECO:0000313" key="3">
    <source>
        <dbReference type="EMBL" id="OXE45813.1"/>
    </source>
</evidence>
<dbReference type="EMBL" id="NHMP01000007">
    <property type="protein sequence ID" value="OXE45813.1"/>
    <property type="molecule type" value="Genomic_DNA"/>
</dbReference>
<feature type="signal peptide" evidence="1">
    <location>
        <begin position="1"/>
        <end position="20"/>
    </location>
</feature>
<dbReference type="Pfam" id="PF09084">
    <property type="entry name" value="NMT1"/>
    <property type="match status" value="1"/>
</dbReference>
<accession>A0A227KE55</accession>
<feature type="domain" description="SsuA/THI5-like" evidence="2">
    <location>
        <begin position="68"/>
        <end position="245"/>
    </location>
</feature>
<dbReference type="InterPro" id="IPR015168">
    <property type="entry name" value="SsuA/THI5"/>
</dbReference>
<evidence type="ECO:0000313" key="4">
    <source>
        <dbReference type="Proteomes" id="UP000214610"/>
    </source>
</evidence>
<dbReference type="PANTHER" id="PTHR30024">
    <property type="entry name" value="ALIPHATIC SULFONATES-BINDING PROTEIN-RELATED"/>
    <property type="match status" value="1"/>
</dbReference>
<dbReference type="RefSeq" id="WP_066592731.1">
    <property type="nucleotide sequence ID" value="NZ_CAJTBZ010000015.1"/>
</dbReference>
<proteinExistence type="predicted"/>
<comment type="caution">
    <text evidence="3">The sequence shown here is derived from an EMBL/GenBank/DDBJ whole genome shotgun (WGS) entry which is preliminary data.</text>
</comment>
<name>A0A227KE55_9BURK</name>
<evidence type="ECO:0000259" key="2">
    <source>
        <dbReference type="Pfam" id="PF09084"/>
    </source>
</evidence>
<protein>
    <recommendedName>
        <fullName evidence="2">SsuA/THI5-like domain-containing protein</fullName>
    </recommendedName>
</protein>
<keyword evidence="4" id="KW-1185">Reference proteome</keyword>
<dbReference type="GeneID" id="78361411"/>
<dbReference type="Proteomes" id="UP000214610">
    <property type="component" value="Unassembled WGS sequence"/>
</dbReference>
<dbReference type="SUPFAM" id="SSF53850">
    <property type="entry name" value="Periplasmic binding protein-like II"/>
    <property type="match status" value="1"/>
</dbReference>
<organism evidence="3 4">
    <name type="scientific">Turicimonas muris</name>
    <dbReference type="NCBI Taxonomy" id="1796652"/>
    <lineage>
        <taxon>Bacteria</taxon>
        <taxon>Pseudomonadati</taxon>
        <taxon>Pseudomonadota</taxon>
        <taxon>Betaproteobacteria</taxon>
        <taxon>Burkholderiales</taxon>
        <taxon>Sutterellaceae</taxon>
        <taxon>Turicimonas</taxon>
    </lineage>
</organism>
<dbReference type="Gene3D" id="3.40.190.10">
    <property type="entry name" value="Periplasmic binding protein-like II"/>
    <property type="match status" value="2"/>
</dbReference>
<reference evidence="4" key="1">
    <citation type="submission" date="2017-05" db="EMBL/GenBank/DDBJ databases">
        <title>Improved OligoMM genomes.</title>
        <authorList>
            <person name="Garzetti D."/>
        </authorList>
    </citation>
    <scope>NUCLEOTIDE SEQUENCE [LARGE SCALE GENOMIC DNA]</scope>
    <source>
        <strain evidence="4">YL45</strain>
    </source>
</reference>